<name>A0ABP5TZI1_9ACTN</name>
<reference evidence="3" key="1">
    <citation type="journal article" date="2019" name="Int. J. Syst. Evol. Microbiol.">
        <title>The Global Catalogue of Microorganisms (GCM) 10K type strain sequencing project: providing services to taxonomists for standard genome sequencing and annotation.</title>
        <authorList>
            <consortium name="The Broad Institute Genomics Platform"/>
            <consortium name="The Broad Institute Genome Sequencing Center for Infectious Disease"/>
            <person name="Wu L."/>
            <person name="Ma J."/>
        </authorList>
    </citation>
    <scope>NUCLEOTIDE SEQUENCE [LARGE SCALE GENOMIC DNA]</scope>
    <source>
        <strain evidence="3">JCM 4316</strain>
    </source>
</reference>
<protein>
    <recommendedName>
        <fullName evidence="4">Integrase</fullName>
    </recommendedName>
</protein>
<comment type="caution">
    <text evidence="2">The sequence shown here is derived from an EMBL/GenBank/DDBJ whole genome shotgun (WGS) entry which is preliminary data.</text>
</comment>
<keyword evidence="3" id="KW-1185">Reference proteome</keyword>
<evidence type="ECO:0000256" key="1">
    <source>
        <dbReference type="SAM" id="Coils"/>
    </source>
</evidence>
<dbReference type="Proteomes" id="UP001500253">
    <property type="component" value="Unassembled WGS sequence"/>
</dbReference>
<dbReference type="EMBL" id="BAAASD010000041">
    <property type="protein sequence ID" value="GAA2365597.1"/>
    <property type="molecule type" value="Genomic_DNA"/>
</dbReference>
<keyword evidence="1" id="KW-0175">Coiled coil</keyword>
<accession>A0ABP5TZI1</accession>
<feature type="coiled-coil region" evidence="1">
    <location>
        <begin position="186"/>
        <end position="213"/>
    </location>
</feature>
<evidence type="ECO:0008006" key="4">
    <source>
        <dbReference type="Google" id="ProtNLM"/>
    </source>
</evidence>
<sequence length="213" mass="24104">MDESALRRLRTEASRADYSSMARLAHALYENGLSVPEVMRECYGVDLPTEFLVLAEVDLWRLDLLFVCTRQPWWLAVPPTRGGPVTAPDSSAGTERKLLALDPDLLPLGYTLGTNSPPWHNREVVCYRLSELAAGRATVFRLREKTTRLDRVKQRGESLMTVLEELHAAELRETERQVHDLDIGAQEELVGAARELIEQVEELRRKVAAREGE</sequence>
<evidence type="ECO:0000313" key="3">
    <source>
        <dbReference type="Proteomes" id="UP001500253"/>
    </source>
</evidence>
<dbReference type="RefSeq" id="WP_346178156.1">
    <property type="nucleotide sequence ID" value="NZ_BAAASD010000041.1"/>
</dbReference>
<proteinExistence type="predicted"/>
<organism evidence="2 3">
    <name type="scientific">Streptomyces cuspidosporus</name>
    <dbReference type="NCBI Taxonomy" id="66882"/>
    <lineage>
        <taxon>Bacteria</taxon>
        <taxon>Bacillati</taxon>
        <taxon>Actinomycetota</taxon>
        <taxon>Actinomycetes</taxon>
        <taxon>Kitasatosporales</taxon>
        <taxon>Streptomycetaceae</taxon>
        <taxon>Streptomyces</taxon>
    </lineage>
</organism>
<evidence type="ECO:0000313" key="2">
    <source>
        <dbReference type="EMBL" id="GAA2365597.1"/>
    </source>
</evidence>
<gene>
    <name evidence="2" type="ORF">GCM10010246_67990</name>
</gene>